<keyword evidence="3" id="KW-1185">Reference proteome</keyword>
<organism evidence="2 3">
    <name type="scientific">Rhizoclosmatium globosum</name>
    <dbReference type="NCBI Taxonomy" id="329046"/>
    <lineage>
        <taxon>Eukaryota</taxon>
        <taxon>Fungi</taxon>
        <taxon>Fungi incertae sedis</taxon>
        <taxon>Chytridiomycota</taxon>
        <taxon>Chytridiomycota incertae sedis</taxon>
        <taxon>Chytridiomycetes</taxon>
        <taxon>Chytridiales</taxon>
        <taxon>Chytriomycetaceae</taxon>
        <taxon>Rhizoclosmatium</taxon>
    </lineage>
</organism>
<gene>
    <name evidence="2" type="ORF">BCR33DRAFT_848155</name>
</gene>
<dbReference type="EMBL" id="MCGO01000012">
    <property type="protein sequence ID" value="ORY48101.1"/>
    <property type="molecule type" value="Genomic_DNA"/>
</dbReference>
<comment type="caution">
    <text evidence="2">The sequence shown here is derived from an EMBL/GenBank/DDBJ whole genome shotgun (WGS) entry which is preliminary data.</text>
</comment>
<dbReference type="SUPFAM" id="SSF48371">
    <property type="entry name" value="ARM repeat"/>
    <property type="match status" value="2"/>
</dbReference>
<evidence type="ECO:0000313" key="2">
    <source>
        <dbReference type="EMBL" id="ORY48101.1"/>
    </source>
</evidence>
<dbReference type="InterPro" id="IPR016024">
    <property type="entry name" value="ARM-type_fold"/>
</dbReference>
<dbReference type="InterPro" id="IPR022542">
    <property type="entry name" value="FOCAD/RST1_DUF3730"/>
</dbReference>
<name>A0A1Y2CM42_9FUNG</name>
<evidence type="ECO:0000313" key="3">
    <source>
        <dbReference type="Proteomes" id="UP000193642"/>
    </source>
</evidence>
<sequence length="1819" mass="197785">MSDATKQALRSIESGHRSLASQGIDALVSEIEQRSQPNSVAESGLWTAASTPNRSASAALKGLVRIATTSSSSSSSTTTNNNNSVNPIARLVSLLPAAGPASALATLLSRAKATTYSLKTHPLIDADMNDVLSHLAWDAVSLKQHTPLLRHVLLNPTRGASSDAAHLINELMHVLDESPDVASVLPDILLEVVASSPALKDYPLDLDMFAILDGLSRHFNEFSHETQSNMILAALSLVSDLSSSSSVSLYRPLRLLDRLLAQTTKSDAFICIISVFACQLLLDSTDLDKERLLILNLLQRMLGSLKQLECVELAHNVIACSVYPLTCVISEVSNKANPTLRRTAFEVLAEVTSLLSSSARASNTSINTHIDDMTAELALLTKRNPGSLGPLFANVSTFITATLGIHLSTYFSASQSVYAPLLLTSFLFHTSEPTCLSAISLLESLITTTSPITPSTPTSPTTIQSKLALSLLPTTLYLLKTSPSAEVQHKLLTSFLPSLVRNHSDAHVTTAVLRVITTFLGPLTAPSVNTASPVDTTPALTSTAIRVLVEVWKVQPRVWGHLKNVLAGWVVRKRNRSVALKRFGKRGDDVGGDGIYVEVAISAAIHEICSLKARECGEDLLPIALSLLEMGGEMLVFTRSLALETINLCIDADITDPRAIYNVHHSAYIKALRTTPSVPPILWLRICKYFSLVPKKTEDTEAYQTFHTEILTVHLLPMLATTTLPPEVRSAAYTALSSFSPPDLYPYLPEPPEYIPTLLTEPSTGTSALITSLLTHEISNMRRAVFKAIATDMGVNRTVLSSDTETERELSKAKRVLKDVGGDIREKWSLGKGAAAVRGGMSAAVLYLPVGLLPDELKGNVVDMSAPFARTSLYKDLVNGLRDVSISDHAVIRVEACSVWVSFWTARFRAVGGDDRPKKVDWLFTSALEELEKRLKEARQPGSCATLLCSLAGLVSAGVVLGIPAASEQVTRVIKLLQSGYARPYDGTEASDLQKSDEVQFAVCMSLSQLSKLVGPTDESSFEIVISQLKSELENAKSDDAQSGFAAGFGLVVVLHTLVQSASPITHLIQRVFAIVKGVLLDPSTVSSVAFVGVSMGIANCLREVKEYFDGEGAAEELHACLQKCVERFMVTVGNVDVGTVSGDCWVISGVLQFCPTIIGDDDEQLKVIQALGGLVERSESEPNLLTLSNIAYNRVLVSRQSTQEIYDILEATLQRLSKSSYPSPTRVAAALSLTPLLGIDLSTSIFTDALVFRKTVETLHSAYQSSLEPKVSRILGWVLGKTFAAFETFYDSEAVTQLDALLQISNGGTSFAQSRRKDPVDYRRLNAGSSFLRAVFDSLSGLCSNGTIEEKDYPAAEMLMTGLVAISEGPKALGLPIVNWTKVLNACTDSKSQDLKRLAFELASVHSSHVSAKSLVDYFVSKLGSFAELRAVKKMAFGEEGVGKLLELSGLCQRGEQKQHPDDDESRGMSITVAPSKVLEIVQALVYYVYFEGGEGTTKNKIQLAEVIHKSLSQTCDGVPESLLKLKIEIIGLLCDGFNAIFPYPDTADKVLVVRRLTHTLLTTPTQESTASLNSILLPDTWSPKHIWALLHALEFGDQEAPWVISQINKQFVNRDHLIVRILQYVVSAPETQLQGPTSCLAAVMTYLRSVSLKFQSVERTHEEIVAFKVTWVVRYLDVLIIACAAENGEGVDFGWGRCLSGGLLALGIDEGLRMEQTELFGVSDAEWSVVETRINSVLINLLVGQSDKRITSLRTQVIKRLLRLLECCTTEEKKEKKPKDPRVLISTLTFGSIRDLLLRLRDFDEVADNWIEVVGEI</sequence>
<dbReference type="Pfam" id="PF12530">
    <property type="entry name" value="DUF3730"/>
    <property type="match status" value="1"/>
</dbReference>
<dbReference type="Proteomes" id="UP000193642">
    <property type="component" value="Unassembled WGS sequence"/>
</dbReference>
<accession>A0A1Y2CM42</accession>
<reference evidence="2 3" key="1">
    <citation type="submission" date="2016-07" db="EMBL/GenBank/DDBJ databases">
        <title>Pervasive Adenine N6-methylation of Active Genes in Fungi.</title>
        <authorList>
            <consortium name="DOE Joint Genome Institute"/>
            <person name="Mondo S.J."/>
            <person name="Dannebaum R.O."/>
            <person name="Kuo R.C."/>
            <person name="Labutti K."/>
            <person name="Haridas S."/>
            <person name="Kuo A."/>
            <person name="Salamov A."/>
            <person name="Ahrendt S.R."/>
            <person name="Lipzen A."/>
            <person name="Sullivan W."/>
            <person name="Andreopoulos W.B."/>
            <person name="Clum A."/>
            <person name="Lindquist E."/>
            <person name="Daum C."/>
            <person name="Ramamoorthy G.K."/>
            <person name="Gryganskyi A."/>
            <person name="Culley D."/>
            <person name="Magnuson J.K."/>
            <person name="James T.Y."/>
            <person name="O'Malley M.A."/>
            <person name="Stajich J.E."/>
            <person name="Spatafora J.W."/>
            <person name="Visel A."/>
            <person name="Grigoriev I.V."/>
        </authorList>
    </citation>
    <scope>NUCLEOTIDE SEQUENCE [LARGE SCALE GENOMIC DNA]</scope>
    <source>
        <strain evidence="2 3">JEL800</strain>
    </source>
</reference>
<proteinExistence type="predicted"/>
<dbReference type="STRING" id="329046.A0A1Y2CM42"/>
<protein>
    <recommendedName>
        <fullName evidence="1">DUF3730 domain-containing protein</fullName>
    </recommendedName>
</protein>
<feature type="domain" description="DUF3730" evidence="1">
    <location>
        <begin position="472"/>
        <end position="736"/>
    </location>
</feature>
<dbReference type="OrthoDB" id="2110490at2759"/>
<evidence type="ECO:0000259" key="1">
    <source>
        <dbReference type="Pfam" id="PF12530"/>
    </source>
</evidence>